<evidence type="ECO:0000256" key="1">
    <source>
        <dbReference type="SAM" id="MobiDB-lite"/>
    </source>
</evidence>
<accession>A0ABM1HE67</accession>
<reference evidence="3" key="2">
    <citation type="submission" date="2025-08" db="UniProtKB">
        <authorList>
            <consortium name="RefSeq"/>
        </authorList>
    </citation>
    <scope>IDENTIFICATION</scope>
</reference>
<organism evidence="2 3">
    <name type="scientific">Solanum pennellii</name>
    <name type="common">Tomato</name>
    <name type="synonym">Lycopersicon pennellii</name>
    <dbReference type="NCBI Taxonomy" id="28526"/>
    <lineage>
        <taxon>Eukaryota</taxon>
        <taxon>Viridiplantae</taxon>
        <taxon>Streptophyta</taxon>
        <taxon>Embryophyta</taxon>
        <taxon>Tracheophyta</taxon>
        <taxon>Spermatophyta</taxon>
        <taxon>Magnoliopsida</taxon>
        <taxon>eudicotyledons</taxon>
        <taxon>Gunneridae</taxon>
        <taxon>Pentapetalae</taxon>
        <taxon>asterids</taxon>
        <taxon>lamiids</taxon>
        <taxon>Solanales</taxon>
        <taxon>Solanaceae</taxon>
        <taxon>Solanoideae</taxon>
        <taxon>Solaneae</taxon>
        <taxon>Solanum</taxon>
        <taxon>Solanum subgen. Lycopersicon</taxon>
    </lineage>
</organism>
<protein>
    <submittedName>
        <fullName evidence="3">Extensin-2-like</fullName>
    </submittedName>
</protein>
<proteinExistence type="predicted"/>
<name>A0ABM1HE67_SOLPN</name>
<evidence type="ECO:0000313" key="3">
    <source>
        <dbReference type="RefSeq" id="XP_015084234.1"/>
    </source>
</evidence>
<keyword evidence="2" id="KW-1185">Reference proteome</keyword>
<feature type="compositionally biased region" description="Polar residues" evidence="1">
    <location>
        <begin position="90"/>
        <end position="124"/>
    </location>
</feature>
<feature type="region of interest" description="Disordered" evidence="1">
    <location>
        <begin position="1"/>
        <end position="55"/>
    </location>
</feature>
<feature type="compositionally biased region" description="Polar residues" evidence="1">
    <location>
        <begin position="29"/>
        <end position="40"/>
    </location>
</feature>
<dbReference type="Proteomes" id="UP000694930">
    <property type="component" value="Chromosome 8"/>
</dbReference>
<dbReference type="GeneID" id="107027641"/>
<gene>
    <name evidence="3" type="primary">LOC107027641</name>
</gene>
<evidence type="ECO:0000313" key="2">
    <source>
        <dbReference type="Proteomes" id="UP000694930"/>
    </source>
</evidence>
<reference evidence="2" key="1">
    <citation type="journal article" date="2014" name="Nat. Genet.">
        <title>The genome of the stress-tolerant wild tomato species Solanum pennellii.</title>
        <authorList>
            <person name="Bolger A."/>
            <person name="Scossa F."/>
            <person name="Bolger M.E."/>
            <person name="Lanz C."/>
            <person name="Maumus F."/>
            <person name="Tohge T."/>
            <person name="Quesneville H."/>
            <person name="Alseekh S."/>
            <person name="Sorensen I."/>
            <person name="Lichtenstein G."/>
            <person name="Fich E.A."/>
            <person name="Conte M."/>
            <person name="Keller H."/>
            <person name="Schneeberger K."/>
            <person name="Schwacke R."/>
            <person name="Ofner I."/>
            <person name="Vrebalov J."/>
            <person name="Xu Y."/>
            <person name="Osorio S."/>
            <person name="Aflitos S.A."/>
            <person name="Schijlen E."/>
            <person name="Jimenez-Gomez J.M."/>
            <person name="Ryngajllo M."/>
            <person name="Kimura S."/>
            <person name="Kumar R."/>
            <person name="Koenig D."/>
            <person name="Headland L.R."/>
            <person name="Maloof J.N."/>
            <person name="Sinha N."/>
            <person name="van Ham R.C."/>
            <person name="Lankhorst R.K."/>
            <person name="Mao L."/>
            <person name="Vogel A."/>
            <person name="Arsova B."/>
            <person name="Panstruga R."/>
            <person name="Fei Z."/>
            <person name="Rose J.K."/>
            <person name="Zamir D."/>
            <person name="Carrari F."/>
            <person name="Giovannoni J.J."/>
            <person name="Weigel D."/>
            <person name="Usadel B."/>
            <person name="Fernie A.R."/>
        </authorList>
    </citation>
    <scope>NUCLEOTIDE SEQUENCE [LARGE SCALE GENOMIC DNA]</scope>
    <source>
        <strain evidence="2">cv. LA0716</strain>
    </source>
</reference>
<dbReference type="RefSeq" id="XP_015084234.1">
    <property type="nucleotide sequence ID" value="XM_015228748.1"/>
</dbReference>
<feature type="region of interest" description="Disordered" evidence="1">
    <location>
        <begin position="78"/>
        <end position="144"/>
    </location>
</feature>
<sequence length="171" mass="19351">MEASHPNNPPIHQNATSTYPNVQAPLYQSLPSNYQNQSPIYPNHPPPYQIPSPYQGVAPKCVNVQSIYRAPPPIYQVQAPIYQNPPPNYQAPSPNYQTNPYPRSQAPRPNTRSYQQMPPRQQGSYDPPRAKFKKKPSRSFTSLAESQKKLYERVDATGYIHPVGPKPVDID</sequence>
<feature type="compositionally biased region" description="Polar residues" evidence="1">
    <location>
        <begin position="10"/>
        <end position="21"/>
    </location>
</feature>